<dbReference type="AlphaFoldDB" id="A0A1H2XPT9"/>
<organism evidence="1 2">
    <name type="scientific">Flagellimonas zhangzhouensis</name>
    <dbReference type="NCBI Taxonomy" id="1073328"/>
    <lineage>
        <taxon>Bacteria</taxon>
        <taxon>Pseudomonadati</taxon>
        <taxon>Bacteroidota</taxon>
        <taxon>Flavobacteriia</taxon>
        <taxon>Flavobacteriales</taxon>
        <taxon>Flavobacteriaceae</taxon>
        <taxon>Flagellimonas</taxon>
    </lineage>
</organism>
<dbReference type="EMBL" id="FNMY01000004">
    <property type="protein sequence ID" value="SDW94668.1"/>
    <property type="molecule type" value="Genomic_DNA"/>
</dbReference>
<dbReference type="RefSeq" id="WP_090297720.1">
    <property type="nucleotide sequence ID" value="NZ_FNKI01000003.1"/>
</dbReference>
<dbReference type="STRING" id="1073328.SAMN05216294_2762"/>
<name>A0A1H2XPT9_9FLAO</name>
<dbReference type="Proteomes" id="UP000199592">
    <property type="component" value="Unassembled WGS sequence"/>
</dbReference>
<dbReference type="OrthoDB" id="1350790at2"/>
<gene>
    <name evidence="1" type="ORF">SAMN04487892_2756</name>
</gene>
<reference evidence="2" key="1">
    <citation type="submission" date="2016-10" db="EMBL/GenBank/DDBJ databases">
        <authorList>
            <person name="Varghese N."/>
            <person name="Submissions S."/>
        </authorList>
    </citation>
    <scope>NUCLEOTIDE SEQUENCE [LARGE SCALE GENOMIC DNA]</scope>
    <source>
        <strain evidence="2">DSM 25030</strain>
    </source>
</reference>
<evidence type="ECO:0000313" key="1">
    <source>
        <dbReference type="EMBL" id="SDW94668.1"/>
    </source>
</evidence>
<sequence>MVENIKFKGASKSEITLYIFLGESLCAVQSLEDALSHSIVIKQTEPDEKNKADNLLKEHRKFTLGKAIGIIKNESLLPKPLEIEMSKLLTERNWLIHKSITDNKNDLKSDLYFNNLFERIKALSQKARTLQVLIEQDLIEYSEKKGIDMSKVKNAMNKHYGWPK</sequence>
<keyword evidence="2" id="KW-1185">Reference proteome</keyword>
<evidence type="ECO:0000313" key="2">
    <source>
        <dbReference type="Proteomes" id="UP000199592"/>
    </source>
</evidence>
<proteinExistence type="predicted"/>
<protein>
    <submittedName>
        <fullName evidence="1">Uncharacterized protein</fullName>
    </submittedName>
</protein>
<accession>A0A1H2XPT9</accession>